<evidence type="ECO:0000313" key="2">
    <source>
        <dbReference type="EMBL" id="SFL86055.1"/>
    </source>
</evidence>
<sequence length="303" mass="33640">MIESMKKYMKVGIVNFMAYPTTIKGEGSILESAKKIANDDYFDAIELTWIKDKDTRKQVADAVKTAGLTVGYGCQPRHLTTGLNINSLDEKVRLEALASLKEGVDEAYELGAVGCAFLSGKYEESKKEEAFAALVKSTKELCAYAKSKGDLKIILEVFDYDFDKKSLIGPASLAKRFAQEIRAEYDNFGLMVDLSHIAQLHETVEEAILPIKEYIVHAHIANCVVEDPTMEGYGDLHPRFGFPNGVIGVNEIVHFLRVLMDIGFISEANRPIVSFEVKPWGDEDPDLVVANAKRALNLAWAKL</sequence>
<dbReference type="PANTHER" id="PTHR12110">
    <property type="entry name" value="HYDROXYPYRUVATE ISOMERASE"/>
    <property type="match status" value="1"/>
</dbReference>
<organism evidence="2 3">
    <name type="scientific">Pelosinus propionicus DSM 13327</name>
    <dbReference type="NCBI Taxonomy" id="1123291"/>
    <lineage>
        <taxon>Bacteria</taxon>
        <taxon>Bacillati</taxon>
        <taxon>Bacillota</taxon>
        <taxon>Negativicutes</taxon>
        <taxon>Selenomonadales</taxon>
        <taxon>Sporomusaceae</taxon>
        <taxon>Pelosinus</taxon>
    </lineage>
</organism>
<gene>
    <name evidence="2" type="ORF">SAMN04490355_102235</name>
</gene>
<dbReference type="OrthoDB" id="6622255at2"/>
<evidence type="ECO:0000259" key="1">
    <source>
        <dbReference type="Pfam" id="PF01261"/>
    </source>
</evidence>
<accession>A0A1I4L4V4</accession>
<dbReference type="PANTHER" id="PTHR12110:SF21">
    <property type="entry name" value="XYLOSE ISOMERASE-LIKE TIM BARREL DOMAIN-CONTAINING PROTEIN"/>
    <property type="match status" value="1"/>
</dbReference>
<dbReference type="InterPro" id="IPR036237">
    <property type="entry name" value="Xyl_isomerase-like_sf"/>
</dbReference>
<keyword evidence="2" id="KW-0413">Isomerase</keyword>
<feature type="domain" description="Xylose isomerase-like TIM barrel" evidence="1">
    <location>
        <begin position="42"/>
        <end position="257"/>
    </location>
</feature>
<dbReference type="EMBL" id="FOTS01000022">
    <property type="protein sequence ID" value="SFL86055.1"/>
    <property type="molecule type" value="Genomic_DNA"/>
</dbReference>
<dbReference type="InterPro" id="IPR050312">
    <property type="entry name" value="IolE/XylAMocC-like"/>
</dbReference>
<dbReference type="SUPFAM" id="SSF51658">
    <property type="entry name" value="Xylose isomerase-like"/>
    <property type="match status" value="1"/>
</dbReference>
<protein>
    <submittedName>
        <fullName evidence="2">Sugar phosphate isomerase/epimerase</fullName>
    </submittedName>
</protein>
<evidence type="ECO:0000313" key="3">
    <source>
        <dbReference type="Proteomes" id="UP000199520"/>
    </source>
</evidence>
<dbReference type="Proteomes" id="UP000199520">
    <property type="component" value="Unassembled WGS sequence"/>
</dbReference>
<dbReference type="GO" id="GO:0016853">
    <property type="term" value="F:isomerase activity"/>
    <property type="evidence" value="ECO:0007669"/>
    <property type="project" value="UniProtKB-KW"/>
</dbReference>
<reference evidence="3" key="1">
    <citation type="submission" date="2016-10" db="EMBL/GenBank/DDBJ databases">
        <authorList>
            <person name="Varghese N."/>
            <person name="Submissions S."/>
        </authorList>
    </citation>
    <scope>NUCLEOTIDE SEQUENCE [LARGE SCALE GENOMIC DNA]</scope>
    <source>
        <strain evidence="3">DSM 13327</strain>
    </source>
</reference>
<dbReference type="Pfam" id="PF01261">
    <property type="entry name" value="AP_endonuc_2"/>
    <property type="match status" value="1"/>
</dbReference>
<dbReference type="InterPro" id="IPR013022">
    <property type="entry name" value="Xyl_isomerase-like_TIM-brl"/>
</dbReference>
<proteinExistence type="predicted"/>
<dbReference type="STRING" id="1123291.SAMN04490355_102235"/>
<dbReference type="Gene3D" id="3.20.20.150">
    <property type="entry name" value="Divalent-metal-dependent TIM barrel enzymes"/>
    <property type="match status" value="1"/>
</dbReference>
<dbReference type="RefSeq" id="WP_090937866.1">
    <property type="nucleotide sequence ID" value="NZ_FOTS01000022.1"/>
</dbReference>
<keyword evidence="3" id="KW-1185">Reference proteome</keyword>
<dbReference type="AlphaFoldDB" id="A0A1I4L4V4"/>
<name>A0A1I4L4V4_9FIRM</name>